<protein>
    <submittedName>
        <fullName evidence="4">P-loop containing nucleoside triphosphate hydrolase protein</fullName>
    </submittedName>
</protein>
<keyword evidence="1" id="KW-0547">Nucleotide-binding</keyword>
<reference evidence="4 5" key="1">
    <citation type="journal article" date="2024" name="J Genomics">
        <title>Draft genome sequencing and assembly of Favolaschia claudopus CIRM-BRFM 2984 isolated from oak limbs.</title>
        <authorList>
            <person name="Navarro D."/>
            <person name="Drula E."/>
            <person name="Chaduli D."/>
            <person name="Cazenave R."/>
            <person name="Ahrendt S."/>
            <person name="Wang J."/>
            <person name="Lipzen A."/>
            <person name="Daum C."/>
            <person name="Barry K."/>
            <person name="Grigoriev I.V."/>
            <person name="Favel A."/>
            <person name="Rosso M.N."/>
            <person name="Martin F."/>
        </authorList>
    </citation>
    <scope>NUCLEOTIDE SEQUENCE [LARGE SCALE GENOMIC DNA]</scope>
    <source>
        <strain evidence="4 5">CIRM-BRFM 2984</strain>
    </source>
</reference>
<feature type="domain" description="AAA+ ATPase" evidence="3">
    <location>
        <begin position="1"/>
        <end position="171"/>
    </location>
</feature>
<evidence type="ECO:0000259" key="3">
    <source>
        <dbReference type="SMART" id="SM00382"/>
    </source>
</evidence>
<dbReference type="Proteomes" id="UP001362999">
    <property type="component" value="Unassembled WGS sequence"/>
</dbReference>
<keyword evidence="4" id="KW-0378">Hydrolase</keyword>
<dbReference type="InterPro" id="IPR017871">
    <property type="entry name" value="ABC_transporter-like_CS"/>
</dbReference>
<dbReference type="InterPro" id="IPR027417">
    <property type="entry name" value="P-loop_NTPase"/>
</dbReference>
<evidence type="ECO:0000256" key="2">
    <source>
        <dbReference type="ARBA" id="ARBA00022840"/>
    </source>
</evidence>
<evidence type="ECO:0000313" key="4">
    <source>
        <dbReference type="EMBL" id="KAK6997495.1"/>
    </source>
</evidence>
<name>A0AAW0A384_9AGAR</name>
<dbReference type="GO" id="GO:0042626">
    <property type="term" value="F:ATPase-coupled transmembrane transporter activity"/>
    <property type="evidence" value="ECO:0007669"/>
    <property type="project" value="TreeGrafter"/>
</dbReference>
<keyword evidence="2" id="KW-0067">ATP-binding</keyword>
<proteinExistence type="predicted"/>
<dbReference type="Pfam" id="PF00005">
    <property type="entry name" value="ABC_tran"/>
    <property type="match status" value="1"/>
</dbReference>
<evidence type="ECO:0000256" key="1">
    <source>
        <dbReference type="ARBA" id="ARBA00022741"/>
    </source>
</evidence>
<dbReference type="SMART" id="SM00382">
    <property type="entry name" value="AAA"/>
    <property type="match status" value="1"/>
</dbReference>
<dbReference type="SUPFAM" id="SSF52540">
    <property type="entry name" value="P-loop containing nucleoside triphosphate hydrolases"/>
    <property type="match status" value="1"/>
</dbReference>
<feature type="non-terminal residue" evidence="4">
    <location>
        <position position="1"/>
    </location>
</feature>
<dbReference type="InterPro" id="IPR050173">
    <property type="entry name" value="ABC_transporter_C-like"/>
</dbReference>
<evidence type="ECO:0000313" key="5">
    <source>
        <dbReference type="Proteomes" id="UP001362999"/>
    </source>
</evidence>
<feature type="non-terminal residue" evidence="4">
    <location>
        <position position="176"/>
    </location>
</feature>
<keyword evidence="5" id="KW-1185">Reference proteome</keyword>
<dbReference type="PANTHER" id="PTHR24223">
    <property type="entry name" value="ATP-BINDING CASSETTE SUB-FAMILY C"/>
    <property type="match status" value="1"/>
</dbReference>
<dbReference type="PANTHER" id="PTHR24223:SF399">
    <property type="entry name" value="ABC TRANSPORTER ATNG"/>
    <property type="match status" value="1"/>
</dbReference>
<dbReference type="GO" id="GO:0005524">
    <property type="term" value="F:ATP binding"/>
    <property type="evidence" value="ECO:0007669"/>
    <property type="project" value="UniProtKB-KW"/>
</dbReference>
<dbReference type="AlphaFoldDB" id="A0AAW0A384"/>
<accession>A0AAW0A384</accession>
<organism evidence="4 5">
    <name type="scientific">Favolaschia claudopus</name>
    <dbReference type="NCBI Taxonomy" id="2862362"/>
    <lineage>
        <taxon>Eukaryota</taxon>
        <taxon>Fungi</taxon>
        <taxon>Dikarya</taxon>
        <taxon>Basidiomycota</taxon>
        <taxon>Agaricomycotina</taxon>
        <taxon>Agaricomycetes</taxon>
        <taxon>Agaricomycetidae</taxon>
        <taxon>Agaricales</taxon>
        <taxon>Marasmiineae</taxon>
        <taxon>Mycenaceae</taxon>
        <taxon>Favolaschia</taxon>
    </lineage>
</organism>
<gene>
    <name evidence="4" type="ORF">R3P38DRAFT_2418276</name>
</gene>
<dbReference type="EMBL" id="JAWWNJ010000090">
    <property type="protein sequence ID" value="KAK6997495.1"/>
    <property type="molecule type" value="Genomic_DNA"/>
</dbReference>
<dbReference type="InterPro" id="IPR003593">
    <property type="entry name" value="AAA+_ATPase"/>
</dbReference>
<dbReference type="GO" id="GO:0016020">
    <property type="term" value="C:membrane"/>
    <property type="evidence" value="ECO:0007669"/>
    <property type="project" value="TreeGrafter"/>
</dbReference>
<sequence length="176" mass="18991">VIIGPVGCGKSTLLHAALGEVTLLTGTLHLPRTGNTAYCSQDPWLPASSSIRTTILFVSLYDAGWYTTVVRALALDRDFAEMKAGDATMTSQLSGGQRARVALARAVYARAERYLLDDVFSALDAGTEEWVWGALLDRESGLLRGKTVVLATHGIHRLDKADFVIMLSNGRIVEQG</sequence>
<dbReference type="GO" id="GO:0016887">
    <property type="term" value="F:ATP hydrolysis activity"/>
    <property type="evidence" value="ECO:0007669"/>
    <property type="project" value="InterPro"/>
</dbReference>
<comment type="caution">
    <text evidence="4">The sequence shown here is derived from an EMBL/GenBank/DDBJ whole genome shotgun (WGS) entry which is preliminary data.</text>
</comment>
<dbReference type="InterPro" id="IPR003439">
    <property type="entry name" value="ABC_transporter-like_ATP-bd"/>
</dbReference>
<dbReference type="PROSITE" id="PS00211">
    <property type="entry name" value="ABC_TRANSPORTER_1"/>
    <property type="match status" value="1"/>
</dbReference>
<dbReference type="Gene3D" id="3.40.50.300">
    <property type="entry name" value="P-loop containing nucleotide triphosphate hydrolases"/>
    <property type="match status" value="1"/>
</dbReference>